<dbReference type="SFLD" id="SFLDG01129">
    <property type="entry name" value="C1.5:_HAD__Beta-PGM__Phosphata"/>
    <property type="match status" value="1"/>
</dbReference>
<dbReference type="InterPro" id="IPR006439">
    <property type="entry name" value="HAD-SF_hydro_IA"/>
</dbReference>
<dbReference type="InterPro" id="IPR023198">
    <property type="entry name" value="PGP-like_dom2"/>
</dbReference>
<dbReference type="GO" id="GO:0005829">
    <property type="term" value="C:cytosol"/>
    <property type="evidence" value="ECO:0007669"/>
    <property type="project" value="TreeGrafter"/>
</dbReference>
<evidence type="ECO:0000313" key="1">
    <source>
        <dbReference type="EMBL" id="SBW11130.1"/>
    </source>
</evidence>
<dbReference type="Gene3D" id="1.10.150.240">
    <property type="entry name" value="Putative phosphatase, domain 2"/>
    <property type="match status" value="1"/>
</dbReference>
<dbReference type="NCBIfam" id="TIGR01509">
    <property type="entry name" value="HAD-SF-IA-v3"/>
    <property type="match status" value="1"/>
</dbReference>
<dbReference type="PANTHER" id="PTHR43434">
    <property type="entry name" value="PHOSPHOGLYCOLATE PHOSPHATASE"/>
    <property type="match status" value="1"/>
</dbReference>
<dbReference type="GO" id="GO:0006281">
    <property type="term" value="P:DNA repair"/>
    <property type="evidence" value="ECO:0007669"/>
    <property type="project" value="TreeGrafter"/>
</dbReference>
<dbReference type="SFLD" id="SFLDS00003">
    <property type="entry name" value="Haloacid_Dehalogenase"/>
    <property type="match status" value="1"/>
</dbReference>
<dbReference type="Gene3D" id="3.40.50.1000">
    <property type="entry name" value="HAD superfamily/HAD-like"/>
    <property type="match status" value="1"/>
</dbReference>
<accession>A0A212KHD8</accession>
<organism evidence="1">
    <name type="scientific">uncultured delta proteobacterium</name>
    <dbReference type="NCBI Taxonomy" id="34034"/>
    <lineage>
        <taxon>Bacteria</taxon>
        <taxon>Deltaproteobacteria</taxon>
        <taxon>environmental samples</taxon>
    </lineage>
</organism>
<dbReference type="PANTHER" id="PTHR43434:SF1">
    <property type="entry name" value="PHOSPHOGLYCOLATE PHOSPHATASE"/>
    <property type="match status" value="1"/>
</dbReference>
<dbReference type="InterPro" id="IPR023214">
    <property type="entry name" value="HAD_sf"/>
</dbReference>
<dbReference type="Pfam" id="PF13419">
    <property type="entry name" value="HAD_2"/>
    <property type="match status" value="1"/>
</dbReference>
<dbReference type="GO" id="GO:0008967">
    <property type="term" value="F:phosphoglycolate phosphatase activity"/>
    <property type="evidence" value="ECO:0007669"/>
    <property type="project" value="TreeGrafter"/>
</dbReference>
<sequence length="229" mass="25450">MKRVSAMKQTASALIDLESNASGQPCGLVLDCDGVLFDSKDANTAYYNHIRYAVQLPPMTEEEATYSHMTSTEEALERMIPDELKEEAMRVRGMTRYRDTFMSMMQPAPYMVSFLRNMHAAGLRLALCTNRSDSVHDVLRHFDIAQYFSPIVTITHVQPKPSPQGLLEVAKAWDVSPGSIIFLGDSLVDQQAAAAAGVPFWSYANPQLAAAVHITSFKELDEIVTLMLM</sequence>
<dbReference type="InterPro" id="IPR041492">
    <property type="entry name" value="HAD_2"/>
</dbReference>
<proteinExistence type="predicted"/>
<dbReference type="SUPFAM" id="SSF56784">
    <property type="entry name" value="HAD-like"/>
    <property type="match status" value="1"/>
</dbReference>
<dbReference type="AlphaFoldDB" id="A0A212KHD8"/>
<dbReference type="InterPro" id="IPR036412">
    <property type="entry name" value="HAD-like_sf"/>
</dbReference>
<name>A0A212KHD8_9DELT</name>
<dbReference type="InterPro" id="IPR050155">
    <property type="entry name" value="HAD-like_hydrolase_sf"/>
</dbReference>
<keyword evidence="1" id="KW-0378">Hydrolase</keyword>
<reference evidence="1" key="1">
    <citation type="submission" date="2016-04" db="EMBL/GenBank/DDBJ databases">
        <authorList>
            <person name="Evans L.H."/>
            <person name="Alamgir A."/>
            <person name="Owens N."/>
            <person name="Weber N.D."/>
            <person name="Virtaneva K."/>
            <person name="Barbian K."/>
            <person name="Babar A."/>
            <person name="Rosenke K."/>
        </authorList>
    </citation>
    <scope>NUCLEOTIDE SEQUENCE</scope>
    <source>
        <strain evidence="1">86</strain>
    </source>
</reference>
<gene>
    <name evidence="1" type="ORF">KL86DPRO_70178</name>
</gene>
<dbReference type="EMBL" id="FLUQ01000007">
    <property type="protein sequence ID" value="SBW11130.1"/>
    <property type="molecule type" value="Genomic_DNA"/>
</dbReference>
<dbReference type="NCBIfam" id="TIGR01549">
    <property type="entry name" value="HAD-SF-IA-v1"/>
    <property type="match status" value="1"/>
</dbReference>
<protein>
    <submittedName>
        <fullName evidence="1">Haloacid dehalogenase domain protein hydrolase</fullName>
    </submittedName>
</protein>